<keyword evidence="3" id="KW-1185">Reference proteome</keyword>
<accession>A0A938XUF8</accession>
<evidence type="ECO:0000256" key="1">
    <source>
        <dbReference type="SAM" id="SignalP"/>
    </source>
</evidence>
<organism evidence="2 3">
    <name type="scientific">Halanaerobacter jeridensis</name>
    <dbReference type="NCBI Taxonomy" id="706427"/>
    <lineage>
        <taxon>Bacteria</taxon>
        <taxon>Bacillati</taxon>
        <taxon>Bacillota</taxon>
        <taxon>Clostridia</taxon>
        <taxon>Halanaerobiales</taxon>
        <taxon>Halobacteroidaceae</taxon>
        <taxon>Halanaerobacter</taxon>
    </lineage>
</organism>
<feature type="chain" id="PRO_5037116496" description="Outer membrane protein beta-barrel domain-containing protein" evidence="1">
    <location>
        <begin position="22"/>
        <end position="220"/>
    </location>
</feature>
<evidence type="ECO:0000313" key="2">
    <source>
        <dbReference type="EMBL" id="MBM7557725.1"/>
    </source>
</evidence>
<evidence type="ECO:0008006" key="4">
    <source>
        <dbReference type="Google" id="ProtNLM"/>
    </source>
</evidence>
<gene>
    <name evidence="2" type="ORF">JOC47_002591</name>
</gene>
<reference evidence="2" key="1">
    <citation type="submission" date="2021-01" db="EMBL/GenBank/DDBJ databases">
        <title>Genomic Encyclopedia of Type Strains, Phase IV (KMG-IV): sequencing the most valuable type-strain genomes for metagenomic binning, comparative biology and taxonomic classification.</title>
        <authorList>
            <person name="Goeker M."/>
        </authorList>
    </citation>
    <scope>NUCLEOTIDE SEQUENCE</scope>
    <source>
        <strain evidence="2">DSM 23230</strain>
    </source>
</reference>
<dbReference type="AlphaFoldDB" id="A0A938XUF8"/>
<proteinExistence type="predicted"/>
<keyword evidence="1" id="KW-0732">Signal</keyword>
<comment type="caution">
    <text evidence="2">The sequence shown here is derived from an EMBL/GenBank/DDBJ whole genome shotgun (WGS) entry which is preliminary data.</text>
</comment>
<name>A0A938XUF8_9FIRM</name>
<dbReference type="EMBL" id="JAFBDQ010000016">
    <property type="protein sequence ID" value="MBM7557725.1"/>
    <property type="molecule type" value="Genomic_DNA"/>
</dbReference>
<sequence>MKKLILMIVILVLIFSVNVSAKTNLEFSMGAIGGENISDDFIPGGQLKIITDKYNYKEVYDFIEFSSNFGSGDSDYNFISSDLILYSQIRDLDLKNKYVGIGVKQLFLDNSQASNFIFDSDITAYGVPLAFKAKENFGQSKLFFIGTIFKGVYNMTVPGEDAASDFNGFSIDLGLKLKMNDLNFKLSYKQEDYSFDRDKDVIGAENFTDDYKGLFLGFYF</sequence>
<feature type="signal peptide" evidence="1">
    <location>
        <begin position="1"/>
        <end position="21"/>
    </location>
</feature>
<dbReference type="RefSeq" id="WP_204702472.1">
    <property type="nucleotide sequence ID" value="NZ_JAFBDQ010000016.1"/>
</dbReference>
<evidence type="ECO:0000313" key="3">
    <source>
        <dbReference type="Proteomes" id="UP000774000"/>
    </source>
</evidence>
<dbReference type="Proteomes" id="UP000774000">
    <property type="component" value="Unassembled WGS sequence"/>
</dbReference>
<protein>
    <recommendedName>
        <fullName evidence="4">Outer membrane protein beta-barrel domain-containing protein</fullName>
    </recommendedName>
</protein>